<dbReference type="Proteomes" id="UP000627446">
    <property type="component" value="Unassembled WGS sequence"/>
</dbReference>
<dbReference type="AlphaFoldDB" id="A0A923HU58"/>
<gene>
    <name evidence="1" type="ORF">H8K36_14860</name>
</gene>
<dbReference type="RefSeq" id="WP_186917281.1">
    <property type="nucleotide sequence ID" value="NZ_JACOFZ010000006.1"/>
</dbReference>
<name>A0A923HU58_9BURK</name>
<reference evidence="1" key="1">
    <citation type="submission" date="2020-08" db="EMBL/GenBank/DDBJ databases">
        <title>Novel species isolated from subtropical streams in China.</title>
        <authorList>
            <person name="Lu H."/>
        </authorList>
    </citation>
    <scope>NUCLEOTIDE SEQUENCE</scope>
    <source>
        <strain evidence="1">LX22W</strain>
    </source>
</reference>
<evidence type="ECO:0000313" key="2">
    <source>
        <dbReference type="Proteomes" id="UP000627446"/>
    </source>
</evidence>
<keyword evidence="2" id="KW-1185">Reference proteome</keyword>
<evidence type="ECO:0000313" key="1">
    <source>
        <dbReference type="EMBL" id="MBC3882667.1"/>
    </source>
</evidence>
<accession>A0A923HU58</accession>
<dbReference type="EMBL" id="JACOFZ010000006">
    <property type="protein sequence ID" value="MBC3882667.1"/>
    <property type="molecule type" value="Genomic_DNA"/>
</dbReference>
<sequence>MTSSFTERLTEKFNAMEKPNDVIDWINAPEQDMFGEWPRDSGGFHHAILAAKQCRHGQTLAKQIADLEDYWHRGT</sequence>
<protein>
    <submittedName>
        <fullName evidence="1">Uncharacterized protein</fullName>
    </submittedName>
</protein>
<comment type="caution">
    <text evidence="1">The sequence shown here is derived from an EMBL/GenBank/DDBJ whole genome shotgun (WGS) entry which is preliminary data.</text>
</comment>
<proteinExistence type="predicted"/>
<organism evidence="1 2">
    <name type="scientific">Undibacterium nitidum</name>
    <dbReference type="NCBI Taxonomy" id="2762298"/>
    <lineage>
        <taxon>Bacteria</taxon>
        <taxon>Pseudomonadati</taxon>
        <taxon>Pseudomonadota</taxon>
        <taxon>Betaproteobacteria</taxon>
        <taxon>Burkholderiales</taxon>
        <taxon>Oxalobacteraceae</taxon>
        <taxon>Undibacterium</taxon>
    </lineage>
</organism>